<name>A0A5C3E667_9BASI</name>
<protein>
    <submittedName>
        <fullName evidence="1">Uncharacterized protein</fullName>
    </submittedName>
</protein>
<organism evidence="1 2">
    <name type="scientific">Ustilago trichophora</name>
    <dbReference type="NCBI Taxonomy" id="86804"/>
    <lineage>
        <taxon>Eukaryota</taxon>
        <taxon>Fungi</taxon>
        <taxon>Dikarya</taxon>
        <taxon>Basidiomycota</taxon>
        <taxon>Ustilaginomycotina</taxon>
        <taxon>Ustilaginomycetes</taxon>
        <taxon>Ustilaginales</taxon>
        <taxon>Ustilaginaceae</taxon>
        <taxon>Ustilago</taxon>
    </lineage>
</organism>
<keyword evidence="2" id="KW-1185">Reference proteome</keyword>
<evidence type="ECO:0000313" key="1">
    <source>
        <dbReference type="EMBL" id="SPO25948.1"/>
    </source>
</evidence>
<sequence length="109" mass="12801">MARLLERSWKKCARALRSLPAHSKRGGNFKTIQKLLDYADDPLAQKRISIQRSTGKVLAKQLILDYAHYLRNNPQDVLAYNAMRRQGLEDVFTFRRTWSAPRPRWPYIS</sequence>
<proteinExistence type="predicted"/>
<reference evidence="1 2" key="1">
    <citation type="submission" date="2018-03" db="EMBL/GenBank/DDBJ databases">
        <authorList>
            <person name="Guldener U."/>
        </authorList>
    </citation>
    <scope>NUCLEOTIDE SEQUENCE [LARGE SCALE GENOMIC DNA]</scope>
    <source>
        <strain evidence="1 2">NBRC100155</strain>
    </source>
</reference>
<evidence type="ECO:0000313" key="2">
    <source>
        <dbReference type="Proteomes" id="UP000324022"/>
    </source>
</evidence>
<accession>A0A5C3E667</accession>
<dbReference type="Proteomes" id="UP000324022">
    <property type="component" value="Unassembled WGS sequence"/>
</dbReference>
<dbReference type="AlphaFoldDB" id="A0A5C3E667"/>
<gene>
    <name evidence="1" type="ORF">UTRI_03313</name>
</gene>
<dbReference type="EMBL" id="OOIN01000012">
    <property type="protein sequence ID" value="SPO25948.1"/>
    <property type="molecule type" value="Genomic_DNA"/>
</dbReference>